<dbReference type="AlphaFoldDB" id="A0A139H2D4"/>
<proteinExistence type="predicted"/>
<keyword evidence="2" id="KW-1185">Reference proteome</keyword>
<gene>
    <name evidence="1" type="ORF">AC578_1947</name>
</gene>
<dbReference type="Proteomes" id="UP000070133">
    <property type="component" value="Unassembled WGS sequence"/>
</dbReference>
<name>A0A139H2D4_9PEZI</name>
<protein>
    <submittedName>
        <fullName evidence="1">Uncharacterized protein</fullName>
    </submittedName>
</protein>
<sequence>MSSKHTRYDQFDWETEFMDLEGVCRQIIINAEVLFPRQIDLRVITGKAGKGLHYAALMARDTSNPDANVNDIGYKILAQGPSESNRRASVMKLLDDVEKRVAKDVMDI</sequence>
<dbReference type="EMBL" id="LFZN01000171">
    <property type="protein sequence ID" value="KXS96572.1"/>
    <property type="molecule type" value="Genomic_DNA"/>
</dbReference>
<comment type="caution">
    <text evidence="1">The sequence shown here is derived from an EMBL/GenBank/DDBJ whole genome shotgun (WGS) entry which is preliminary data.</text>
</comment>
<dbReference type="OrthoDB" id="3912343at2759"/>
<reference evidence="1 2" key="1">
    <citation type="submission" date="2015-07" db="EMBL/GenBank/DDBJ databases">
        <title>Comparative genomics of the Sigatoka disease complex on banana suggests a link between parallel evolutionary changes in Pseudocercospora fijiensis and Pseudocercospora eumusae and increased virulence on the banana host.</title>
        <authorList>
            <person name="Chang T.-C."/>
            <person name="Salvucci A."/>
            <person name="Crous P.W."/>
            <person name="Stergiopoulos I."/>
        </authorList>
    </citation>
    <scope>NUCLEOTIDE SEQUENCE [LARGE SCALE GENOMIC DNA]</scope>
    <source>
        <strain evidence="1 2">CBS 114824</strain>
    </source>
</reference>
<organism evidence="1 2">
    <name type="scientific">Pseudocercospora eumusae</name>
    <dbReference type="NCBI Taxonomy" id="321146"/>
    <lineage>
        <taxon>Eukaryota</taxon>
        <taxon>Fungi</taxon>
        <taxon>Dikarya</taxon>
        <taxon>Ascomycota</taxon>
        <taxon>Pezizomycotina</taxon>
        <taxon>Dothideomycetes</taxon>
        <taxon>Dothideomycetidae</taxon>
        <taxon>Mycosphaerellales</taxon>
        <taxon>Mycosphaerellaceae</taxon>
        <taxon>Pseudocercospora</taxon>
    </lineage>
</organism>
<evidence type="ECO:0000313" key="2">
    <source>
        <dbReference type="Proteomes" id="UP000070133"/>
    </source>
</evidence>
<evidence type="ECO:0000313" key="1">
    <source>
        <dbReference type="EMBL" id="KXS96572.1"/>
    </source>
</evidence>
<accession>A0A139H2D4</accession>